<dbReference type="InterPro" id="IPR038765">
    <property type="entry name" value="Papain-like_cys_pep_sf"/>
</dbReference>
<dbReference type="Pfam" id="PF00797">
    <property type="entry name" value="Acetyltransf_2"/>
    <property type="match status" value="1"/>
</dbReference>
<dbReference type="GO" id="GO:0016407">
    <property type="term" value="F:acetyltransferase activity"/>
    <property type="evidence" value="ECO:0007669"/>
    <property type="project" value="InterPro"/>
</dbReference>
<reference evidence="2 3" key="1">
    <citation type="journal article" date="2024" name="J Genomics">
        <title>Draft genome sequencing and assembly of Favolaschia claudopus CIRM-BRFM 2984 isolated from oak limbs.</title>
        <authorList>
            <person name="Navarro D."/>
            <person name="Drula E."/>
            <person name="Chaduli D."/>
            <person name="Cazenave R."/>
            <person name="Ahrendt S."/>
            <person name="Wang J."/>
            <person name="Lipzen A."/>
            <person name="Daum C."/>
            <person name="Barry K."/>
            <person name="Grigoriev I.V."/>
            <person name="Favel A."/>
            <person name="Rosso M.N."/>
            <person name="Martin F."/>
        </authorList>
    </citation>
    <scope>NUCLEOTIDE SEQUENCE [LARGE SCALE GENOMIC DNA]</scope>
    <source>
        <strain evidence="2 3">CIRM-BRFM 2984</strain>
    </source>
</reference>
<evidence type="ECO:0000313" key="2">
    <source>
        <dbReference type="EMBL" id="KAK7046424.1"/>
    </source>
</evidence>
<sequence>MTTPAADSGRGKLRGDLWIKGTPSVYTADQVNQWLKKIKYPGDLNSLQPNLETLCLLARLNLTTFPFENTAMHYSAEHWMDITYKSLFRRMVESDSGKGSYCFGLNGLFCQMLKALGFRVYTGSGRINEQPPEAPPIFHAFVHMILFVQPTEGSNTTYLVDVAAGPVRPILLEEGEKVMGASPSESHVLSRTARAESSLESLPNSQVPEKFEWRLESVHDVKDSGSEKPKSTRRVMYSFIEDEFFDADFKAFNFSVVGLTSGLFWDNVVCTKFFWMTDEEVREVNGGVTDIMSLTPLTRYLGRLAMAGNVVRRHVGTKTTVLKVMKTEEDRAEALRKVFGIDIPEEDLRYIQGRGAELKA</sequence>
<dbReference type="Proteomes" id="UP001362999">
    <property type="component" value="Unassembled WGS sequence"/>
</dbReference>
<keyword evidence="3" id="KW-1185">Reference proteome</keyword>
<comment type="caution">
    <text evidence="2">The sequence shown here is derived from an EMBL/GenBank/DDBJ whole genome shotgun (WGS) entry which is preliminary data.</text>
</comment>
<evidence type="ECO:0000256" key="1">
    <source>
        <dbReference type="ARBA" id="ARBA00006547"/>
    </source>
</evidence>
<dbReference type="PANTHER" id="PTHR11786:SF0">
    <property type="entry name" value="ARYLAMINE N-ACETYLTRANSFERASE 4-RELATED"/>
    <property type="match status" value="1"/>
</dbReference>
<gene>
    <name evidence="2" type="ORF">R3P38DRAFT_2873743</name>
</gene>
<organism evidence="2 3">
    <name type="scientific">Favolaschia claudopus</name>
    <dbReference type="NCBI Taxonomy" id="2862362"/>
    <lineage>
        <taxon>Eukaryota</taxon>
        <taxon>Fungi</taxon>
        <taxon>Dikarya</taxon>
        <taxon>Basidiomycota</taxon>
        <taxon>Agaricomycotina</taxon>
        <taxon>Agaricomycetes</taxon>
        <taxon>Agaricomycetidae</taxon>
        <taxon>Agaricales</taxon>
        <taxon>Marasmiineae</taxon>
        <taxon>Mycenaceae</taxon>
        <taxon>Favolaschia</taxon>
    </lineage>
</organism>
<dbReference type="EMBL" id="JAWWNJ010000010">
    <property type="protein sequence ID" value="KAK7046424.1"/>
    <property type="molecule type" value="Genomic_DNA"/>
</dbReference>
<dbReference type="PANTHER" id="PTHR11786">
    <property type="entry name" value="N-HYDROXYARYLAMINE O-ACETYLTRANSFERASE"/>
    <property type="match status" value="1"/>
</dbReference>
<evidence type="ECO:0000313" key="3">
    <source>
        <dbReference type="Proteomes" id="UP001362999"/>
    </source>
</evidence>
<dbReference type="SUPFAM" id="SSF54001">
    <property type="entry name" value="Cysteine proteinases"/>
    <property type="match status" value="1"/>
</dbReference>
<dbReference type="AlphaFoldDB" id="A0AAW0D656"/>
<dbReference type="Gene3D" id="3.30.2140.20">
    <property type="match status" value="1"/>
</dbReference>
<name>A0AAW0D656_9AGAR</name>
<dbReference type="InterPro" id="IPR001447">
    <property type="entry name" value="Arylamine_N-AcTrfase"/>
</dbReference>
<accession>A0AAW0D656</accession>
<proteinExistence type="inferred from homology"/>
<protein>
    <submittedName>
        <fullName evidence="2">Arylamine n-acetyltransferase 1</fullName>
    </submittedName>
</protein>
<dbReference type="InterPro" id="IPR053710">
    <property type="entry name" value="Arylamine_NAT_domain_sf"/>
</dbReference>
<comment type="similarity">
    <text evidence="1">Belongs to the arylamine N-acetyltransferase family.</text>
</comment>